<keyword evidence="12" id="KW-1185">Reference proteome</keyword>
<dbReference type="SUPFAM" id="SSF81321">
    <property type="entry name" value="Family A G protein-coupled receptor-like"/>
    <property type="match status" value="1"/>
</dbReference>
<evidence type="ECO:0000313" key="12">
    <source>
        <dbReference type="Proteomes" id="UP000694393"/>
    </source>
</evidence>
<keyword evidence="6" id="KW-0675">Receptor</keyword>
<evidence type="ECO:0000256" key="3">
    <source>
        <dbReference type="ARBA" id="ARBA00022989"/>
    </source>
</evidence>
<feature type="transmembrane region" description="Helical" evidence="9">
    <location>
        <begin position="207"/>
        <end position="229"/>
    </location>
</feature>
<evidence type="ECO:0000256" key="4">
    <source>
        <dbReference type="ARBA" id="ARBA00023040"/>
    </source>
</evidence>
<evidence type="ECO:0000256" key="6">
    <source>
        <dbReference type="ARBA" id="ARBA00023170"/>
    </source>
</evidence>
<keyword evidence="4" id="KW-0297">G-protein coupled receptor</keyword>
<dbReference type="PROSITE" id="PS51257">
    <property type="entry name" value="PROKAR_LIPOPROTEIN"/>
    <property type="match status" value="1"/>
</dbReference>
<evidence type="ECO:0000256" key="2">
    <source>
        <dbReference type="ARBA" id="ARBA00022692"/>
    </source>
</evidence>
<dbReference type="AlphaFoldDB" id="A0A8C8VIC4"/>
<comment type="subcellular location">
    <subcellularLocation>
        <location evidence="1">Membrane</location>
        <topology evidence="1">Multi-pass membrane protein</topology>
    </subcellularLocation>
</comment>
<evidence type="ECO:0000256" key="1">
    <source>
        <dbReference type="ARBA" id="ARBA00004141"/>
    </source>
</evidence>
<proteinExistence type="predicted"/>
<dbReference type="Pfam" id="PF00001">
    <property type="entry name" value="7tm_1"/>
    <property type="match status" value="1"/>
</dbReference>
<reference evidence="11" key="1">
    <citation type="submission" date="2025-08" db="UniProtKB">
        <authorList>
            <consortium name="Ensembl"/>
        </authorList>
    </citation>
    <scope>IDENTIFICATION</scope>
</reference>
<feature type="transmembrane region" description="Helical" evidence="9">
    <location>
        <begin position="74"/>
        <end position="93"/>
    </location>
</feature>
<feature type="transmembrane region" description="Helical" evidence="9">
    <location>
        <begin position="250"/>
        <end position="276"/>
    </location>
</feature>
<keyword evidence="5 9" id="KW-0472">Membrane</keyword>
<dbReference type="Proteomes" id="UP000694393">
    <property type="component" value="Unplaced"/>
</dbReference>
<dbReference type="PRINTS" id="PR00237">
    <property type="entry name" value="GPCRRHODOPSN"/>
</dbReference>
<feature type="transmembrane region" description="Helical" evidence="9">
    <location>
        <begin position="155"/>
        <end position="176"/>
    </location>
</feature>
<keyword evidence="2 9" id="KW-0812">Transmembrane</keyword>
<evidence type="ECO:0000256" key="7">
    <source>
        <dbReference type="ARBA" id="ARBA00023224"/>
    </source>
</evidence>
<dbReference type="InterPro" id="IPR000276">
    <property type="entry name" value="GPCR_Rhodpsn"/>
</dbReference>
<feature type="compositionally biased region" description="Acidic residues" evidence="8">
    <location>
        <begin position="412"/>
        <end position="421"/>
    </location>
</feature>
<dbReference type="CDD" id="cd15002">
    <property type="entry name" value="7tmA_GPR151"/>
    <property type="match status" value="1"/>
</dbReference>
<evidence type="ECO:0000256" key="9">
    <source>
        <dbReference type="SAM" id="Phobius"/>
    </source>
</evidence>
<keyword evidence="7" id="KW-0807">Transducer</keyword>
<feature type="transmembrane region" description="Helical" evidence="9">
    <location>
        <begin position="288"/>
        <end position="310"/>
    </location>
</feature>
<evidence type="ECO:0000256" key="5">
    <source>
        <dbReference type="ARBA" id="ARBA00023136"/>
    </source>
</evidence>
<keyword evidence="3 9" id="KW-1133">Transmembrane helix</keyword>
<dbReference type="PANTHER" id="PTHR45695:SF1">
    <property type="entry name" value="G-PROTEIN COUPLED RECEPTOR 151"/>
    <property type="match status" value="1"/>
</dbReference>
<dbReference type="InterPro" id="IPR017452">
    <property type="entry name" value="GPCR_Rhodpsn_7TM"/>
</dbReference>
<feature type="transmembrane region" description="Helical" evidence="9">
    <location>
        <begin position="41"/>
        <end position="62"/>
    </location>
</feature>
<feature type="domain" description="G-protein coupled receptors family 1 profile" evidence="10">
    <location>
        <begin position="53"/>
        <end position="308"/>
    </location>
</feature>
<evidence type="ECO:0000313" key="11">
    <source>
        <dbReference type="Ensembl" id="ENSPCEP00000009775.1"/>
    </source>
</evidence>
<dbReference type="PROSITE" id="PS50262">
    <property type="entry name" value="G_PROTEIN_RECEP_F1_2"/>
    <property type="match status" value="1"/>
</dbReference>
<protein>
    <submittedName>
        <fullName evidence="11">G protein-coupled receptor 151</fullName>
    </submittedName>
</protein>
<dbReference type="Ensembl" id="ENSPCET00000010107.1">
    <property type="protein sequence ID" value="ENSPCEP00000009775.1"/>
    <property type="gene ID" value="ENSPCEG00000007772.1"/>
</dbReference>
<evidence type="ECO:0000259" key="10">
    <source>
        <dbReference type="PROSITE" id="PS50262"/>
    </source>
</evidence>
<dbReference type="GO" id="GO:0004930">
    <property type="term" value="F:G protein-coupled receptor activity"/>
    <property type="evidence" value="ECO:0007669"/>
    <property type="project" value="UniProtKB-KW"/>
</dbReference>
<sequence length="421" mass="46139">MTRARSGPGRSTMNSSLAPPLHFAGGCQPHDSREWRAAIPALLGVICLAGLAGNACVVGLLLGNARRGKKPSLIHSLILNLSLADLLLLLFAAPLRAAAYSRSAWALGRFVCKTSDGFSHTCMAAKSLTTAVVAKACSMYARNPAKQVSIKPRTICAALLATWLVALVSSLPLWLFSTLRELGAGSPACLVAVPAPAREFMSVFVKLYPLLVFCAPLLCAFFYFWRAYGRCQRRGTKTQNLRNQIRSRRLTLMLLSAAVTLAVMWLPEWIAWLWVWHLTPAGPAPPEGFLALSQALMFAISSANPLIFLVMSEEFREGFKGLWKRLTLKKPLPATENSEIPAANSEVLPDSVPSPEPVTAEQEEEVPAAPQTLESLERKKEMPVFPDVEQFWHDREAAPDAQDNDPIPWEHEEQETVEGSC</sequence>
<dbReference type="GO" id="GO:0005886">
    <property type="term" value="C:plasma membrane"/>
    <property type="evidence" value="ECO:0007669"/>
    <property type="project" value="UniProtKB-SubCell"/>
</dbReference>
<organism evidence="11 12">
    <name type="scientific">Pelusios castaneus</name>
    <name type="common">West African mud turtle</name>
    <dbReference type="NCBI Taxonomy" id="367368"/>
    <lineage>
        <taxon>Eukaryota</taxon>
        <taxon>Metazoa</taxon>
        <taxon>Chordata</taxon>
        <taxon>Craniata</taxon>
        <taxon>Vertebrata</taxon>
        <taxon>Euteleostomi</taxon>
        <taxon>Archelosauria</taxon>
        <taxon>Testudinata</taxon>
        <taxon>Testudines</taxon>
        <taxon>Pleurodira</taxon>
        <taxon>Pelomedusidae</taxon>
        <taxon>Pelusios</taxon>
    </lineage>
</organism>
<dbReference type="Gene3D" id="1.20.1070.10">
    <property type="entry name" value="Rhodopsin 7-helix transmembrane proteins"/>
    <property type="match status" value="1"/>
</dbReference>
<evidence type="ECO:0000256" key="8">
    <source>
        <dbReference type="SAM" id="MobiDB-lite"/>
    </source>
</evidence>
<name>A0A8C8VIC4_9SAUR</name>
<reference evidence="11" key="2">
    <citation type="submission" date="2025-09" db="UniProtKB">
        <authorList>
            <consortium name="Ensembl"/>
        </authorList>
    </citation>
    <scope>IDENTIFICATION</scope>
</reference>
<accession>A0A8C8VIC4</accession>
<feature type="region of interest" description="Disordered" evidence="8">
    <location>
        <begin position="337"/>
        <end position="421"/>
    </location>
</feature>
<dbReference type="PANTHER" id="PTHR45695">
    <property type="entry name" value="LEUCOKININ RECEPTOR-RELATED"/>
    <property type="match status" value="1"/>
</dbReference>